<dbReference type="EC" id="3.5.1.110" evidence="4"/>
<dbReference type="Pfam" id="PF00857">
    <property type="entry name" value="Isochorismatase"/>
    <property type="match status" value="1"/>
</dbReference>
<dbReference type="InterPro" id="IPR036380">
    <property type="entry name" value="Isochorismatase-like_sf"/>
</dbReference>
<dbReference type="InterPro" id="IPR050272">
    <property type="entry name" value="Isochorismatase-like_hydrls"/>
</dbReference>
<dbReference type="InterPro" id="IPR000868">
    <property type="entry name" value="Isochorismatase-like_dom"/>
</dbReference>
<dbReference type="SUPFAM" id="SSF52499">
    <property type="entry name" value="Isochorismatase-like hydrolases"/>
    <property type="match status" value="1"/>
</dbReference>
<dbReference type="EMBL" id="JALBUF010000026">
    <property type="protein sequence ID" value="MCI0184802.1"/>
    <property type="molecule type" value="Genomic_DNA"/>
</dbReference>
<gene>
    <name evidence="4" type="primary">rutB</name>
    <name evidence="4" type="ORF">MM817_03099</name>
</gene>
<sequence>MSQKALLVIDAQVGLVEVVFSGREKAAVIGTLVGQARSANVPVLFVQHDSDEGILQVGSRGWQLHSEIGYREGDLVVRKRASDAFYQTSLEEELRERDVTEVIIAGFQTEFCIDTTTRRATTLGLDVTLVEDAHSSCGNEFLTGEQVIKHHNLTLNGFGNDEFWIDVQPSAVVSFLA</sequence>
<comment type="similarity">
    <text evidence="1">Belongs to the isochorismatase family.</text>
</comment>
<feature type="domain" description="Isochorismatase-like" evidence="3">
    <location>
        <begin position="5"/>
        <end position="140"/>
    </location>
</feature>
<evidence type="ECO:0000259" key="3">
    <source>
        <dbReference type="Pfam" id="PF00857"/>
    </source>
</evidence>
<dbReference type="RefSeq" id="WP_241716758.1">
    <property type="nucleotide sequence ID" value="NZ_JALBUF010000026.1"/>
</dbReference>
<reference evidence="4" key="1">
    <citation type="submission" date="2022-03" db="EMBL/GenBank/DDBJ databases">
        <title>Draft Genome Sequence of Firmicute Strain S0AB, a Heterotrophic Iron/Sulfur-Oxidizing Extreme Acidophile.</title>
        <authorList>
            <person name="Vergara E."/>
            <person name="Pakostova E."/>
            <person name="Johnson D.B."/>
            <person name="Holmes D.S."/>
        </authorList>
    </citation>
    <scope>NUCLEOTIDE SEQUENCE</scope>
    <source>
        <strain evidence="4">S0AB</strain>
    </source>
</reference>
<dbReference type="CDD" id="cd01014">
    <property type="entry name" value="nicotinamidase_related"/>
    <property type="match status" value="1"/>
</dbReference>
<dbReference type="AlphaFoldDB" id="A0A9X1VBQ4"/>
<name>A0A9X1VBQ4_9BACL</name>
<comment type="caution">
    <text evidence="4">The sequence shown here is derived from an EMBL/GenBank/DDBJ whole genome shotgun (WGS) entry which is preliminary data.</text>
</comment>
<organism evidence="4 5">
    <name type="scientific">Sulfoacidibacillus ferrooxidans</name>
    <dbReference type="NCBI Taxonomy" id="2005001"/>
    <lineage>
        <taxon>Bacteria</taxon>
        <taxon>Bacillati</taxon>
        <taxon>Bacillota</taxon>
        <taxon>Bacilli</taxon>
        <taxon>Bacillales</taxon>
        <taxon>Alicyclobacillaceae</taxon>
        <taxon>Sulfoacidibacillus</taxon>
    </lineage>
</organism>
<dbReference type="PANTHER" id="PTHR43540">
    <property type="entry name" value="PEROXYUREIDOACRYLATE/UREIDOACRYLATE AMIDOHYDROLASE-RELATED"/>
    <property type="match status" value="1"/>
</dbReference>
<evidence type="ECO:0000256" key="1">
    <source>
        <dbReference type="ARBA" id="ARBA00006336"/>
    </source>
</evidence>
<evidence type="ECO:0000313" key="5">
    <source>
        <dbReference type="Proteomes" id="UP001139263"/>
    </source>
</evidence>
<proteinExistence type="inferred from homology"/>
<keyword evidence="5" id="KW-1185">Reference proteome</keyword>
<evidence type="ECO:0000313" key="4">
    <source>
        <dbReference type="EMBL" id="MCI0184802.1"/>
    </source>
</evidence>
<protein>
    <submittedName>
        <fullName evidence="4">Peroxyureidoacrylate/ureidoacrylate amidohydrolase RutB</fullName>
        <ecNumber evidence="4">3.5.1.110</ecNumber>
    </submittedName>
</protein>
<dbReference type="Gene3D" id="3.40.50.850">
    <property type="entry name" value="Isochorismatase-like"/>
    <property type="match status" value="1"/>
</dbReference>
<evidence type="ECO:0000256" key="2">
    <source>
        <dbReference type="ARBA" id="ARBA00022801"/>
    </source>
</evidence>
<dbReference type="PANTHER" id="PTHR43540:SF14">
    <property type="entry name" value="ISOCHORISMATASE"/>
    <property type="match status" value="1"/>
</dbReference>
<accession>A0A9X1VBQ4</accession>
<keyword evidence="2 4" id="KW-0378">Hydrolase</keyword>
<dbReference type="GO" id="GO:0016787">
    <property type="term" value="F:hydrolase activity"/>
    <property type="evidence" value="ECO:0007669"/>
    <property type="project" value="UniProtKB-KW"/>
</dbReference>
<dbReference type="Proteomes" id="UP001139263">
    <property type="component" value="Unassembled WGS sequence"/>
</dbReference>